<dbReference type="EMBL" id="KI632217">
    <property type="protein sequence ID" value="EYU21995.1"/>
    <property type="molecule type" value="Genomic_DNA"/>
</dbReference>
<evidence type="ECO:0000256" key="6">
    <source>
        <dbReference type="ARBA" id="ARBA00023157"/>
    </source>
</evidence>
<dbReference type="eggNOG" id="ENOG502RZS4">
    <property type="taxonomic scope" value="Eukaryota"/>
</dbReference>
<dbReference type="OrthoDB" id="1937044at2759"/>
<evidence type="ECO:0000256" key="2">
    <source>
        <dbReference type="ARBA" id="ARBA00022475"/>
    </source>
</evidence>
<evidence type="ECO:0000256" key="3">
    <source>
        <dbReference type="ARBA" id="ARBA00022622"/>
    </source>
</evidence>
<dbReference type="FunFam" id="2.60.40.420:FF:000010">
    <property type="entry name" value="Early nodulin-like protein 1"/>
    <property type="match status" value="1"/>
</dbReference>
<dbReference type="Pfam" id="PF02298">
    <property type="entry name" value="Cu_bind_like"/>
    <property type="match status" value="1"/>
</dbReference>
<keyword evidence="7" id="KW-0325">Glycoprotein</keyword>
<organism evidence="13 14">
    <name type="scientific">Erythranthe guttata</name>
    <name type="common">Yellow monkey flower</name>
    <name type="synonym">Mimulus guttatus</name>
    <dbReference type="NCBI Taxonomy" id="4155"/>
    <lineage>
        <taxon>Eukaryota</taxon>
        <taxon>Viridiplantae</taxon>
        <taxon>Streptophyta</taxon>
        <taxon>Embryophyta</taxon>
        <taxon>Tracheophyta</taxon>
        <taxon>Spermatophyta</taxon>
        <taxon>Magnoliopsida</taxon>
        <taxon>eudicotyledons</taxon>
        <taxon>Gunneridae</taxon>
        <taxon>Pentapetalae</taxon>
        <taxon>asterids</taxon>
        <taxon>lamiids</taxon>
        <taxon>Lamiales</taxon>
        <taxon>Phrymaceae</taxon>
        <taxon>Erythranthe</taxon>
    </lineage>
</organism>
<gene>
    <name evidence="13" type="ORF">MIMGU_mgv1a014637mg</name>
</gene>
<evidence type="ECO:0000256" key="1">
    <source>
        <dbReference type="ARBA" id="ARBA00004609"/>
    </source>
</evidence>
<dbReference type="InterPro" id="IPR041846">
    <property type="entry name" value="ENL_dom"/>
</dbReference>
<evidence type="ECO:0000256" key="10">
    <source>
        <dbReference type="SAM" id="MobiDB-lite"/>
    </source>
</evidence>
<sequence length="183" mass="19378">MARLLLSSVVVGLIVLFSAGFSEARDYLVGGKADAWKIPTSDADSLNHWAQNSRFLIGDSLVWQYDAATDSVLQVTKRDYVTCNTSSPIETYTGGQTKVKLEQYGPHYFISGAQGHCEKGQKLIVVVISDRHHRHIAVSPAPSPAESDGPAAAPAPAPASDARSLSGGLFLTVALGAVLGLIM</sequence>
<feature type="chain" id="PRO_5001506617" description="Phytocyanin domain-containing protein" evidence="11">
    <location>
        <begin position="25"/>
        <end position="183"/>
    </location>
</feature>
<dbReference type="Proteomes" id="UP000030748">
    <property type="component" value="Unassembled WGS sequence"/>
</dbReference>
<evidence type="ECO:0000256" key="11">
    <source>
        <dbReference type="SAM" id="SignalP"/>
    </source>
</evidence>
<proteinExistence type="inferred from homology"/>
<evidence type="ECO:0000256" key="8">
    <source>
        <dbReference type="ARBA" id="ARBA00023288"/>
    </source>
</evidence>
<dbReference type="STRING" id="4155.A0A022Q662"/>
<evidence type="ECO:0000313" key="14">
    <source>
        <dbReference type="Proteomes" id="UP000030748"/>
    </source>
</evidence>
<dbReference type="CDD" id="cd11019">
    <property type="entry name" value="OsENODL1_like"/>
    <property type="match status" value="1"/>
</dbReference>
<evidence type="ECO:0000256" key="5">
    <source>
        <dbReference type="ARBA" id="ARBA00023136"/>
    </source>
</evidence>
<keyword evidence="5" id="KW-0472">Membrane</keyword>
<dbReference type="OMA" id="HTNTCEV"/>
<keyword evidence="6" id="KW-1015">Disulfide bond</keyword>
<dbReference type="SUPFAM" id="SSF49503">
    <property type="entry name" value="Cupredoxins"/>
    <property type="match status" value="1"/>
</dbReference>
<dbReference type="GO" id="GO:0009055">
    <property type="term" value="F:electron transfer activity"/>
    <property type="evidence" value="ECO:0007669"/>
    <property type="project" value="InterPro"/>
</dbReference>
<evidence type="ECO:0000313" key="13">
    <source>
        <dbReference type="EMBL" id="EYU21995.1"/>
    </source>
</evidence>
<keyword evidence="3" id="KW-0336">GPI-anchor</keyword>
<comment type="similarity">
    <text evidence="9">Belongs to the early nodulin-like (ENODL) family.</text>
</comment>
<feature type="region of interest" description="Disordered" evidence="10">
    <location>
        <begin position="138"/>
        <end position="159"/>
    </location>
</feature>
<dbReference type="InterPro" id="IPR039391">
    <property type="entry name" value="Phytocyanin-like"/>
</dbReference>
<accession>A0A022Q662</accession>
<dbReference type="GO" id="GO:0005886">
    <property type="term" value="C:plasma membrane"/>
    <property type="evidence" value="ECO:0000318"/>
    <property type="project" value="GO_Central"/>
</dbReference>
<evidence type="ECO:0000256" key="9">
    <source>
        <dbReference type="ARBA" id="ARBA00035011"/>
    </source>
</evidence>
<feature type="signal peptide" evidence="11">
    <location>
        <begin position="1"/>
        <end position="24"/>
    </location>
</feature>
<dbReference type="PhylomeDB" id="A0A022Q662"/>
<keyword evidence="14" id="KW-1185">Reference proteome</keyword>
<dbReference type="KEGG" id="egt:105975282"/>
<dbReference type="GO" id="GO:0098552">
    <property type="term" value="C:side of membrane"/>
    <property type="evidence" value="ECO:0007669"/>
    <property type="project" value="UniProtKB-KW"/>
</dbReference>
<dbReference type="PANTHER" id="PTHR33021">
    <property type="entry name" value="BLUE COPPER PROTEIN"/>
    <property type="match status" value="1"/>
</dbReference>
<dbReference type="AlphaFoldDB" id="A0A022Q662"/>
<feature type="compositionally biased region" description="Low complexity" evidence="10">
    <location>
        <begin position="144"/>
        <end position="159"/>
    </location>
</feature>
<comment type="subcellular location">
    <subcellularLocation>
        <location evidence="1">Cell membrane</location>
        <topology evidence="1">Lipid-anchor</topology>
        <topology evidence="1">GPI-anchor</topology>
    </subcellularLocation>
</comment>
<dbReference type="Gene3D" id="2.60.40.420">
    <property type="entry name" value="Cupredoxins - blue copper proteins"/>
    <property type="match status" value="1"/>
</dbReference>
<keyword evidence="8" id="KW-0449">Lipoprotein</keyword>
<evidence type="ECO:0000256" key="7">
    <source>
        <dbReference type="ARBA" id="ARBA00023180"/>
    </source>
</evidence>
<protein>
    <recommendedName>
        <fullName evidence="12">Phytocyanin domain-containing protein</fullName>
    </recommendedName>
</protein>
<feature type="domain" description="Phytocyanin" evidence="12">
    <location>
        <begin position="25"/>
        <end position="129"/>
    </location>
</feature>
<reference evidence="13 14" key="1">
    <citation type="journal article" date="2013" name="Proc. Natl. Acad. Sci. U.S.A.">
        <title>Fine-scale variation in meiotic recombination in Mimulus inferred from population shotgun sequencing.</title>
        <authorList>
            <person name="Hellsten U."/>
            <person name="Wright K.M."/>
            <person name="Jenkins J."/>
            <person name="Shu S."/>
            <person name="Yuan Y."/>
            <person name="Wessler S.R."/>
            <person name="Schmutz J."/>
            <person name="Willis J.H."/>
            <person name="Rokhsar D.S."/>
        </authorList>
    </citation>
    <scope>NUCLEOTIDE SEQUENCE [LARGE SCALE GENOMIC DNA]</scope>
    <source>
        <strain evidence="14">cv. DUN x IM62</strain>
    </source>
</reference>
<name>A0A022Q662_ERYGU</name>
<dbReference type="PROSITE" id="PS51485">
    <property type="entry name" value="PHYTOCYANIN"/>
    <property type="match status" value="1"/>
</dbReference>
<keyword evidence="2" id="KW-1003">Cell membrane</keyword>
<dbReference type="InterPro" id="IPR008972">
    <property type="entry name" value="Cupredoxin"/>
</dbReference>
<evidence type="ECO:0000256" key="4">
    <source>
        <dbReference type="ARBA" id="ARBA00022729"/>
    </source>
</evidence>
<dbReference type="InterPro" id="IPR003245">
    <property type="entry name" value="Phytocyanin_dom"/>
</dbReference>
<keyword evidence="4 11" id="KW-0732">Signal</keyword>
<dbReference type="PANTHER" id="PTHR33021:SF197">
    <property type="entry name" value="EARLY NODULIN-LIKE PROTEIN 13"/>
    <property type="match status" value="1"/>
</dbReference>
<evidence type="ECO:0000259" key="12">
    <source>
        <dbReference type="PROSITE" id="PS51485"/>
    </source>
</evidence>